<dbReference type="Pfam" id="PF00027">
    <property type="entry name" value="cNMP_binding"/>
    <property type="match status" value="1"/>
</dbReference>
<evidence type="ECO:0000313" key="6">
    <source>
        <dbReference type="EMBL" id="GHD24653.1"/>
    </source>
</evidence>
<feature type="domain" description="Cyclic nucleotide-binding" evidence="4">
    <location>
        <begin position="25"/>
        <end position="121"/>
    </location>
</feature>
<evidence type="ECO:0000256" key="1">
    <source>
        <dbReference type="ARBA" id="ARBA00023015"/>
    </source>
</evidence>
<dbReference type="GO" id="GO:0003677">
    <property type="term" value="F:DNA binding"/>
    <property type="evidence" value="ECO:0007669"/>
    <property type="project" value="UniProtKB-KW"/>
</dbReference>
<dbReference type="GO" id="GO:0003700">
    <property type="term" value="F:DNA-binding transcription factor activity"/>
    <property type="evidence" value="ECO:0007669"/>
    <property type="project" value="TreeGrafter"/>
</dbReference>
<sequence>MTSGTSLLTQAEREEAEKLGHVTRYPTGSILFGAGELTDFVLLIRHGHVKVTTHSSEHIVAVRGPGETVGEMAAIGQEARSASVYALSEVEALYLPGDVWLDFLYEHPRVMRALLRHLHARLKEATRKQAEHGIIGAEQRLARGLVELAAKIGTPEERGVCVSLNQRELAGLVGVSRESVSQVVKRLRAMGAVTTGRERIIITDEAVLASVADGNTIS</sequence>
<dbReference type="AlphaFoldDB" id="A0A919CHX7"/>
<dbReference type="InterPro" id="IPR018490">
    <property type="entry name" value="cNMP-bd_dom_sf"/>
</dbReference>
<feature type="domain" description="HTH crp-type" evidence="5">
    <location>
        <begin position="135"/>
        <end position="206"/>
    </location>
</feature>
<organism evidence="6 7">
    <name type="scientific">Nocardiopsis kunsanensis</name>
    <dbReference type="NCBI Taxonomy" id="141693"/>
    <lineage>
        <taxon>Bacteria</taxon>
        <taxon>Bacillati</taxon>
        <taxon>Actinomycetota</taxon>
        <taxon>Actinomycetes</taxon>
        <taxon>Streptosporangiales</taxon>
        <taxon>Nocardiopsidaceae</taxon>
        <taxon>Nocardiopsis</taxon>
    </lineage>
</organism>
<evidence type="ECO:0000256" key="2">
    <source>
        <dbReference type="ARBA" id="ARBA00023125"/>
    </source>
</evidence>
<evidence type="ECO:0000259" key="4">
    <source>
        <dbReference type="PROSITE" id="PS50042"/>
    </source>
</evidence>
<dbReference type="PANTHER" id="PTHR24567:SF74">
    <property type="entry name" value="HTH-TYPE TRANSCRIPTIONAL REGULATOR ARCR"/>
    <property type="match status" value="1"/>
</dbReference>
<dbReference type="InterPro" id="IPR036390">
    <property type="entry name" value="WH_DNA-bd_sf"/>
</dbReference>
<proteinExistence type="predicted"/>
<evidence type="ECO:0000259" key="5">
    <source>
        <dbReference type="PROSITE" id="PS51063"/>
    </source>
</evidence>
<dbReference type="EMBL" id="BMXL01000008">
    <property type="protein sequence ID" value="GHD24653.1"/>
    <property type="molecule type" value="Genomic_DNA"/>
</dbReference>
<dbReference type="Gene3D" id="2.60.120.10">
    <property type="entry name" value="Jelly Rolls"/>
    <property type="match status" value="1"/>
</dbReference>
<keyword evidence="1" id="KW-0805">Transcription regulation</keyword>
<accession>A0A919CHX7</accession>
<dbReference type="Gene3D" id="1.10.10.10">
    <property type="entry name" value="Winged helix-like DNA-binding domain superfamily/Winged helix DNA-binding domain"/>
    <property type="match status" value="1"/>
</dbReference>
<comment type="caution">
    <text evidence="6">The sequence shown here is derived from an EMBL/GenBank/DDBJ whole genome shotgun (WGS) entry which is preliminary data.</text>
</comment>
<dbReference type="CDD" id="cd00038">
    <property type="entry name" value="CAP_ED"/>
    <property type="match status" value="1"/>
</dbReference>
<reference evidence="6 7" key="1">
    <citation type="journal article" date="2014" name="Int. J. Syst. Evol. Microbiol.">
        <title>Complete genome sequence of Corynebacterium casei LMG S-19264T (=DSM 44701T), isolated from a smear-ripened cheese.</title>
        <authorList>
            <consortium name="US DOE Joint Genome Institute (JGI-PGF)"/>
            <person name="Walter F."/>
            <person name="Albersmeier A."/>
            <person name="Kalinowski J."/>
            <person name="Ruckert C."/>
        </authorList>
    </citation>
    <scope>NUCLEOTIDE SEQUENCE [LARGE SCALE GENOMIC DNA]</scope>
    <source>
        <strain evidence="6 7">KCTC 19473</strain>
    </source>
</reference>
<dbReference type="GO" id="GO:0005829">
    <property type="term" value="C:cytosol"/>
    <property type="evidence" value="ECO:0007669"/>
    <property type="project" value="TreeGrafter"/>
</dbReference>
<protein>
    <submittedName>
        <fullName evidence="6">Crp/Fnr family transcriptional regulator</fullName>
    </submittedName>
</protein>
<dbReference type="InterPro" id="IPR050397">
    <property type="entry name" value="Env_Response_Regulators"/>
</dbReference>
<dbReference type="InterPro" id="IPR014710">
    <property type="entry name" value="RmlC-like_jellyroll"/>
</dbReference>
<dbReference type="InterPro" id="IPR036388">
    <property type="entry name" value="WH-like_DNA-bd_sf"/>
</dbReference>
<dbReference type="RefSeq" id="WP_230479970.1">
    <property type="nucleotide sequence ID" value="NZ_BMXL01000008.1"/>
</dbReference>
<dbReference type="Proteomes" id="UP000654947">
    <property type="component" value="Unassembled WGS sequence"/>
</dbReference>
<dbReference type="SUPFAM" id="SSF46785">
    <property type="entry name" value="Winged helix' DNA-binding domain"/>
    <property type="match status" value="1"/>
</dbReference>
<keyword evidence="2" id="KW-0238">DNA-binding</keyword>
<dbReference type="Pfam" id="PF13545">
    <property type="entry name" value="HTH_Crp_2"/>
    <property type="match status" value="1"/>
</dbReference>
<keyword evidence="7" id="KW-1185">Reference proteome</keyword>
<dbReference type="SUPFAM" id="SSF51206">
    <property type="entry name" value="cAMP-binding domain-like"/>
    <property type="match status" value="1"/>
</dbReference>
<dbReference type="InterPro" id="IPR012318">
    <property type="entry name" value="HTH_CRP"/>
</dbReference>
<dbReference type="PANTHER" id="PTHR24567">
    <property type="entry name" value="CRP FAMILY TRANSCRIPTIONAL REGULATORY PROTEIN"/>
    <property type="match status" value="1"/>
</dbReference>
<dbReference type="PROSITE" id="PS50042">
    <property type="entry name" value="CNMP_BINDING_3"/>
    <property type="match status" value="1"/>
</dbReference>
<name>A0A919CHX7_9ACTN</name>
<keyword evidence="3" id="KW-0804">Transcription</keyword>
<evidence type="ECO:0000313" key="7">
    <source>
        <dbReference type="Proteomes" id="UP000654947"/>
    </source>
</evidence>
<dbReference type="SMART" id="SM00419">
    <property type="entry name" value="HTH_CRP"/>
    <property type="match status" value="1"/>
</dbReference>
<gene>
    <name evidence="6" type="ORF">GCM10007147_20970</name>
</gene>
<dbReference type="SMART" id="SM00100">
    <property type="entry name" value="cNMP"/>
    <property type="match status" value="1"/>
</dbReference>
<dbReference type="InterPro" id="IPR000595">
    <property type="entry name" value="cNMP-bd_dom"/>
</dbReference>
<dbReference type="PROSITE" id="PS51063">
    <property type="entry name" value="HTH_CRP_2"/>
    <property type="match status" value="1"/>
</dbReference>
<evidence type="ECO:0000256" key="3">
    <source>
        <dbReference type="ARBA" id="ARBA00023163"/>
    </source>
</evidence>